<organism evidence="2 3">
    <name type="scientific">Amycolatopsis xylanica</name>
    <dbReference type="NCBI Taxonomy" id="589385"/>
    <lineage>
        <taxon>Bacteria</taxon>
        <taxon>Bacillati</taxon>
        <taxon>Actinomycetota</taxon>
        <taxon>Actinomycetes</taxon>
        <taxon>Pseudonocardiales</taxon>
        <taxon>Pseudonocardiaceae</taxon>
        <taxon>Amycolatopsis</taxon>
    </lineage>
</organism>
<dbReference type="Proteomes" id="UP000199515">
    <property type="component" value="Unassembled WGS sequence"/>
</dbReference>
<evidence type="ECO:0000313" key="3">
    <source>
        <dbReference type="Proteomes" id="UP000199515"/>
    </source>
</evidence>
<dbReference type="OrthoDB" id="3673419at2"/>
<feature type="signal peptide" evidence="1">
    <location>
        <begin position="1"/>
        <end position="27"/>
    </location>
</feature>
<name>A0A1H3S7W3_9PSEU</name>
<evidence type="ECO:0008006" key="4">
    <source>
        <dbReference type="Google" id="ProtNLM"/>
    </source>
</evidence>
<dbReference type="SUPFAM" id="SSF69304">
    <property type="entry name" value="Tricorn protease N-terminal domain"/>
    <property type="match status" value="1"/>
</dbReference>
<gene>
    <name evidence="2" type="ORF">SAMN05421504_1132</name>
</gene>
<keyword evidence="3" id="KW-1185">Reference proteome</keyword>
<proteinExistence type="predicted"/>
<dbReference type="STRING" id="589385.SAMN05421504_1132"/>
<dbReference type="AlphaFoldDB" id="A0A1H3S7W3"/>
<keyword evidence="1" id="KW-0732">Signal</keyword>
<accession>A0A1H3S7W3</accession>
<protein>
    <recommendedName>
        <fullName evidence="4">Extracellular repeat, HAF family</fullName>
    </recommendedName>
</protein>
<reference evidence="2 3" key="1">
    <citation type="submission" date="2016-10" db="EMBL/GenBank/DDBJ databases">
        <authorList>
            <person name="de Groot N.N."/>
        </authorList>
    </citation>
    <scope>NUCLEOTIDE SEQUENCE [LARGE SCALE GENOMIC DNA]</scope>
    <source>
        <strain evidence="2 3">CPCC 202699</strain>
    </source>
</reference>
<feature type="chain" id="PRO_5011644844" description="Extracellular repeat, HAF family" evidence="1">
    <location>
        <begin position="28"/>
        <end position="334"/>
    </location>
</feature>
<dbReference type="EMBL" id="FNON01000013">
    <property type="protein sequence ID" value="SDZ33847.1"/>
    <property type="molecule type" value="Genomic_DNA"/>
</dbReference>
<dbReference type="RefSeq" id="WP_091298687.1">
    <property type="nucleotide sequence ID" value="NZ_FNON01000013.1"/>
</dbReference>
<evidence type="ECO:0000256" key="1">
    <source>
        <dbReference type="SAM" id="SignalP"/>
    </source>
</evidence>
<evidence type="ECO:0000313" key="2">
    <source>
        <dbReference type="EMBL" id="SDZ33847.1"/>
    </source>
</evidence>
<sequence>MLGKITVMSAAAVLVGTAVLSAPAAQAAGCTWAETTLATPPGYLVQSLDSGDGAGSIAGTVWDQTAYKSVGAIWQNGIATVLGAAFGQQTELADVNRAGVAVGFYYEGSLRHAVRSVNGAYERLPDPPGYRGSAAFGINDRGDIMGMVGTSDFLSRTVVWPADAPGTVKVLPVPLQRLDNVADIDEQGNVGASVYGTTPAVNWQGYVWPADGGPAVHLTPGSEDPVYLHAVRGGRAAGNDYQNGYVWNLDGTIARTLPGAQNVTVMDSAGAVVATFDDGSIKLLPADGGEAQVVAGPNTWDSLRVADITDDGDIYGLRSTESPYSTAVVKAQCR</sequence>